<feature type="transmembrane region" description="Helical" evidence="1">
    <location>
        <begin position="60"/>
        <end position="78"/>
    </location>
</feature>
<proteinExistence type="predicted"/>
<accession>A0A2H0VF48</accession>
<dbReference type="AlphaFoldDB" id="A0A2H0VF48"/>
<evidence type="ECO:0000313" key="2">
    <source>
        <dbReference type="EMBL" id="PIR96910.1"/>
    </source>
</evidence>
<comment type="caution">
    <text evidence="2">The sequence shown here is derived from an EMBL/GenBank/DDBJ whole genome shotgun (WGS) entry which is preliminary data.</text>
</comment>
<organism evidence="2 3">
    <name type="scientific">Candidatus Doudnabacteria bacterium CG10_big_fil_rev_8_21_14_0_10_41_10</name>
    <dbReference type="NCBI Taxonomy" id="1974551"/>
    <lineage>
        <taxon>Bacteria</taxon>
        <taxon>Candidatus Doudnaibacteriota</taxon>
    </lineage>
</organism>
<gene>
    <name evidence="2" type="ORF">COT91_03985</name>
</gene>
<dbReference type="EMBL" id="PFAJ01000053">
    <property type="protein sequence ID" value="PIR96910.1"/>
    <property type="molecule type" value="Genomic_DNA"/>
</dbReference>
<dbReference type="Proteomes" id="UP000230557">
    <property type="component" value="Unassembled WGS sequence"/>
</dbReference>
<name>A0A2H0VF48_9BACT</name>
<evidence type="ECO:0000256" key="1">
    <source>
        <dbReference type="SAM" id="Phobius"/>
    </source>
</evidence>
<protein>
    <submittedName>
        <fullName evidence="2">Uncharacterized protein</fullName>
    </submittedName>
</protein>
<keyword evidence="1" id="KW-1133">Transmembrane helix</keyword>
<keyword evidence="1" id="KW-0472">Membrane</keyword>
<sequence>MSIEISSTVLFFSGILAMYFDYVGEEGKVSVTSSRKTIGWVTLINGGLGLNRCFYNNIGGTYQLFWLIFILAGIHIIIRYKY</sequence>
<evidence type="ECO:0000313" key="3">
    <source>
        <dbReference type="Proteomes" id="UP000230557"/>
    </source>
</evidence>
<keyword evidence="1" id="KW-0812">Transmembrane</keyword>
<reference evidence="3" key="1">
    <citation type="submission" date="2017-09" db="EMBL/GenBank/DDBJ databases">
        <title>Depth-based differentiation of microbial function through sediment-hosted aquifers and enrichment of novel symbionts in the deep terrestrial subsurface.</title>
        <authorList>
            <person name="Probst A.J."/>
            <person name="Ladd B."/>
            <person name="Jarett J.K."/>
            <person name="Geller-Mcgrath D.E."/>
            <person name="Sieber C.M.K."/>
            <person name="Emerson J.B."/>
            <person name="Anantharaman K."/>
            <person name="Thomas B.C."/>
            <person name="Malmstrom R."/>
            <person name="Stieglmeier M."/>
            <person name="Klingl A."/>
            <person name="Woyke T."/>
            <person name="Ryan C.M."/>
            <person name="Banfield J.F."/>
        </authorList>
    </citation>
    <scope>NUCLEOTIDE SEQUENCE [LARGE SCALE GENOMIC DNA]</scope>
</reference>